<feature type="region of interest" description="Disordered" evidence="7">
    <location>
        <begin position="351"/>
        <end position="446"/>
    </location>
</feature>
<dbReference type="PANTHER" id="PTHR12428">
    <property type="entry name" value="OXA1"/>
    <property type="match status" value="1"/>
</dbReference>
<protein>
    <submittedName>
        <fullName evidence="10">Inner membrane protein PPF-1, chloroplastic</fullName>
    </submittedName>
</protein>
<feature type="transmembrane region" description="Helical" evidence="8">
    <location>
        <begin position="187"/>
        <end position="207"/>
    </location>
</feature>
<evidence type="ECO:0000256" key="6">
    <source>
        <dbReference type="RuleBase" id="RU003945"/>
    </source>
</evidence>
<evidence type="ECO:0000256" key="8">
    <source>
        <dbReference type="SAM" id="Phobius"/>
    </source>
</evidence>
<dbReference type="PANTHER" id="PTHR12428:SF47">
    <property type="entry name" value="INNER MEMBRANE PROTEIN ALBINO3, CHLOROPLASTIC"/>
    <property type="match status" value="1"/>
</dbReference>
<evidence type="ECO:0000256" key="4">
    <source>
        <dbReference type="ARBA" id="ARBA00022989"/>
    </source>
</evidence>
<feature type="compositionally biased region" description="Acidic residues" evidence="7">
    <location>
        <begin position="399"/>
        <end position="408"/>
    </location>
</feature>
<dbReference type="InterPro" id="IPR001708">
    <property type="entry name" value="YidC/ALB3/OXA1/COX18"/>
</dbReference>
<evidence type="ECO:0000259" key="9">
    <source>
        <dbReference type="Pfam" id="PF02096"/>
    </source>
</evidence>
<feature type="transmembrane region" description="Helical" evidence="8">
    <location>
        <begin position="299"/>
        <end position="320"/>
    </location>
</feature>
<dbReference type="AlphaFoldDB" id="A0A6A1VW87"/>
<feature type="domain" description="Membrane insertase YidC/Oxa/ALB C-terminal" evidence="9">
    <location>
        <begin position="121"/>
        <end position="335"/>
    </location>
</feature>
<evidence type="ECO:0000313" key="10">
    <source>
        <dbReference type="EMBL" id="KAB1216316.1"/>
    </source>
</evidence>
<comment type="subcellular location">
    <subcellularLocation>
        <location evidence="1 6">Membrane</location>
        <topology evidence="1 6">Multi-pass membrane protein</topology>
    </subcellularLocation>
</comment>
<name>A0A6A1VW87_9ROSI</name>
<proteinExistence type="inferred from homology"/>
<evidence type="ECO:0000256" key="2">
    <source>
        <dbReference type="ARBA" id="ARBA00010583"/>
    </source>
</evidence>
<evidence type="ECO:0000256" key="5">
    <source>
        <dbReference type="ARBA" id="ARBA00023136"/>
    </source>
</evidence>
<comment type="caution">
    <text evidence="10">The sequence shown here is derived from an EMBL/GenBank/DDBJ whole genome shotgun (WGS) entry which is preliminary data.</text>
</comment>
<keyword evidence="5 8" id="KW-0472">Membrane</keyword>
<evidence type="ECO:0000256" key="7">
    <source>
        <dbReference type="SAM" id="MobiDB-lite"/>
    </source>
</evidence>
<dbReference type="NCBIfam" id="TIGR03592">
    <property type="entry name" value="yidC_oxa1_cterm"/>
    <property type="match status" value="1"/>
</dbReference>
<keyword evidence="4 8" id="KW-1133">Transmembrane helix</keyword>
<comment type="similarity">
    <text evidence="6">Belongs to the OXA1/ALB3/YidC family.</text>
</comment>
<evidence type="ECO:0000256" key="3">
    <source>
        <dbReference type="ARBA" id="ARBA00022692"/>
    </source>
</evidence>
<dbReference type="GO" id="GO:0010027">
    <property type="term" value="P:thylakoid membrane organization"/>
    <property type="evidence" value="ECO:0007669"/>
    <property type="project" value="TreeGrafter"/>
</dbReference>
<dbReference type="CDD" id="cd20070">
    <property type="entry name" value="5TM_YidC_Alb3"/>
    <property type="match status" value="1"/>
</dbReference>
<evidence type="ECO:0000313" key="11">
    <source>
        <dbReference type="Proteomes" id="UP000516437"/>
    </source>
</evidence>
<dbReference type="GO" id="GO:0051205">
    <property type="term" value="P:protein insertion into membrane"/>
    <property type="evidence" value="ECO:0007669"/>
    <property type="project" value="TreeGrafter"/>
</dbReference>
<reference evidence="10 11" key="1">
    <citation type="journal article" date="2019" name="Plant Biotechnol. J.">
        <title>The red bayberry genome and genetic basis of sex determination.</title>
        <authorList>
            <person name="Jia H.M."/>
            <person name="Jia H.J."/>
            <person name="Cai Q.L."/>
            <person name="Wang Y."/>
            <person name="Zhao H.B."/>
            <person name="Yang W.F."/>
            <person name="Wang G.Y."/>
            <person name="Li Y.H."/>
            <person name="Zhan D.L."/>
            <person name="Shen Y.T."/>
            <person name="Niu Q.F."/>
            <person name="Chang L."/>
            <person name="Qiu J."/>
            <person name="Zhao L."/>
            <person name="Xie H.B."/>
            <person name="Fu W.Y."/>
            <person name="Jin J."/>
            <person name="Li X.W."/>
            <person name="Jiao Y."/>
            <person name="Zhou C.C."/>
            <person name="Tu T."/>
            <person name="Chai C.Y."/>
            <person name="Gao J.L."/>
            <person name="Fan L.J."/>
            <person name="van de Weg E."/>
            <person name="Wang J.Y."/>
            <person name="Gao Z.S."/>
        </authorList>
    </citation>
    <scope>NUCLEOTIDE SEQUENCE [LARGE SCALE GENOMIC DNA]</scope>
    <source>
        <tissue evidence="10">Leaves</tissue>
    </source>
</reference>
<dbReference type="InterPro" id="IPR047196">
    <property type="entry name" value="YidC_ALB_C"/>
</dbReference>
<feature type="transmembrane region" description="Helical" evidence="8">
    <location>
        <begin position="119"/>
        <end position="139"/>
    </location>
</feature>
<feature type="compositionally biased region" description="Basic and acidic residues" evidence="7">
    <location>
        <begin position="368"/>
        <end position="380"/>
    </location>
</feature>
<accession>A0A6A1VW87</accession>
<dbReference type="GO" id="GO:0009535">
    <property type="term" value="C:chloroplast thylakoid membrane"/>
    <property type="evidence" value="ECO:0007669"/>
    <property type="project" value="TreeGrafter"/>
</dbReference>
<dbReference type="Proteomes" id="UP000516437">
    <property type="component" value="Chromosome 4"/>
</dbReference>
<dbReference type="Pfam" id="PF02096">
    <property type="entry name" value="60KD_IMP"/>
    <property type="match status" value="1"/>
</dbReference>
<dbReference type="EMBL" id="RXIC02000022">
    <property type="protein sequence ID" value="KAB1216316.1"/>
    <property type="molecule type" value="Genomic_DNA"/>
</dbReference>
<dbReference type="OrthoDB" id="2148490at2759"/>
<sequence length="446" mass="48435">MAKTLISSPPFIGAPLSRHGFHTLPHRSRLVASTRVKLSLHDIPHIESFHSPVDFSAVLTRAEGLLYTLADATVAADPAASSADVAGQKSNGWFGFISDAMEVVLKILKDGLSAVHVPYAYGFAIILLTVIVKVATFPLTKQQVESTLAIQNLQPKIKAIQQRYAGNQERIQLETSRLYKQAGVNPLAGCFPTLATIPVWIGLYQALSNVANEGLLTEGFFWIPSLGGPTSIAARQSGSGVSWLFPFVDGHPPLGWSDTAAYLVLPVLLVVTQYVSMELMKPPQTDDPAQKNSLLVLKFLPLMIGYFSLSVPSGLSIYWFTNNVLSTAQQVWLRKLGGAKPVVTENASGIISAGRAKRSASQPVQQGEKFRRLKENEMNKKLSKALPTSDSQNLSSTSDSDDDPDEETSDKGEEVLEEAYGSSNGKEVPNPPRPSRSKRSKRKRAV</sequence>
<dbReference type="GO" id="GO:0032977">
    <property type="term" value="F:membrane insertase activity"/>
    <property type="evidence" value="ECO:0007669"/>
    <property type="project" value="InterPro"/>
</dbReference>
<keyword evidence="3 6" id="KW-0812">Transmembrane</keyword>
<comment type="similarity">
    <text evidence="2">Belongs to the OXA1/ALB3/YidC (TC 2.A.9.2) family.</text>
</comment>
<keyword evidence="11" id="KW-1185">Reference proteome</keyword>
<evidence type="ECO:0000256" key="1">
    <source>
        <dbReference type="ARBA" id="ARBA00004141"/>
    </source>
</evidence>
<feature type="compositionally biased region" description="Basic residues" evidence="7">
    <location>
        <begin position="435"/>
        <end position="446"/>
    </location>
</feature>
<dbReference type="GO" id="GO:0072598">
    <property type="term" value="P:protein localization to chloroplast"/>
    <property type="evidence" value="ECO:0007669"/>
    <property type="project" value="TreeGrafter"/>
</dbReference>
<gene>
    <name evidence="10" type="ORF">CJ030_MR4G003062</name>
</gene>
<feature type="compositionally biased region" description="Low complexity" evidence="7">
    <location>
        <begin position="388"/>
        <end position="398"/>
    </location>
</feature>
<dbReference type="InterPro" id="IPR028055">
    <property type="entry name" value="YidC/Oxa/ALB_C"/>
</dbReference>
<organism evidence="10 11">
    <name type="scientific">Morella rubra</name>
    <name type="common">Chinese bayberry</name>
    <dbReference type="NCBI Taxonomy" id="262757"/>
    <lineage>
        <taxon>Eukaryota</taxon>
        <taxon>Viridiplantae</taxon>
        <taxon>Streptophyta</taxon>
        <taxon>Embryophyta</taxon>
        <taxon>Tracheophyta</taxon>
        <taxon>Spermatophyta</taxon>
        <taxon>Magnoliopsida</taxon>
        <taxon>eudicotyledons</taxon>
        <taxon>Gunneridae</taxon>
        <taxon>Pentapetalae</taxon>
        <taxon>rosids</taxon>
        <taxon>fabids</taxon>
        <taxon>Fagales</taxon>
        <taxon>Myricaceae</taxon>
        <taxon>Morella</taxon>
    </lineage>
</organism>